<name>A0ABP4N5C7_9ACTN</name>
<keyword evidence="3" id="KW-1185">Reference proteome</keyword>
<evidence type="ECO:0000313" key="2">
    <source>
        <dbReference type="EMBL" id="GAA1554119.1"/>
    </source>
</evidence>
<comment type="caution">
    <text evidence="2">The sequence shown here is derived from an EMBL/GenBank/DDBJ whole genome shotgun (WGS) entry which is preliminary data.</text>
</comment>
<sequence>MEPLNLLEHDPEEYAGKSLSINGIEYELGDLVGSGMSKMVYLLRNRRSGLVLHVLAIYRDPELSRQELTNELAAKGVADVLGGLAVPNLMEVPLAGGIAHLQEYFGPFEKEPGPRLLAAERLLGEERWEEAADLLTAFLVERPDHTVALNNRAYALGRCARREEAFESIEAAVEIESNYLPYLQTYLQFAVALEQFEPAVDAYLAIKERFPYDQSCGPLVPAIAESLLDDATSRVNTKNSRAAVEPVLVLLNIGEEYDEPDLQQTALDLLSRAYSDDPEGVSEELRNLTGEDPPAWLQSSRPAGDDQL</sequence>
<gene>
    <name evidence="2" type="ORF">GCM10009789_04450</name>
</gene>
<dbReference type="Gene3D" id="1.25.40.10">
    <property type="entry name" value="Tetratricopeptide repeat domain"/>
    <property type="match status" value="1"/>
</dbReference>
<dbReference type="EMBL" id="BAAAOS010000006">
    <property type="protein sequence ID" value="GAA1554119.1"/>
    <property type="molecule type" value="Genomic_DNA"/>
</dbReference>
<evidence type="ECO:0008006" key="4">
    <source>
        <dbReference type="Google" id="ProtNLM"/>
    </source>
</evidence>
<feature type="region of interest" description="Disordered" evidence="1">
    <location>
        <begin position="275"/>
        <end position="308"/>
    </location>
</feature>
<reference evidence="3" key="1">
    <citation type="journal article" date="2019" name="Int. J. Syst. Evol. Microbiol.">
        <title>The Global Catalogue of Microorganisms (GCM) 10K type strain sequencing project: providing services to taxonomists for standard genome sequencing and annotation.</title>
        <authorList>
            <consortium name="The Broad Institute Genomics Platform"/>
            <consortium name="The Broad Institute Genome Sequencing Center for Infectious Disease"/>
            <person name="Wu L."/>
            <person name="Ma J."/>
        </authorList>
    </citation>
    <scope>NUCLEOTIDE SEQUENCE [LARGE SCALE GENOMIC DNA]</scope>
    <source>
        <strain evidence="3">JCM 14969</strain>
    </source>
</reference>
<evidence type="ECO:0000256" key="1">
    <source>
        <dbReference type="SAM" id="MobiDB-lite"/>
    </source>
</evidence>
<dbReference type="InterPro" id="IPR011990">
    <property type="entry name" value="TPR-like_helical_dom_sf"/>
</dbReference>
<dbReference type="RefSeq" id="WP_344209146.1">
    <property type="nucleotide sequence ID" value="NZ_BAAAOS010000006.1"/>
</dbReference>
<organism evidence="2 3">
    <name type="scientific">Kribbella sancticallisti</name>
    <dbReference type="NCBI Taxonomy" id="460087"/>
    <lineage>
        <taxon>Bacteria</taxon>
        <taxon>Bacillati</taxon>
        <taxon>Actinomycetota</taxon>
        <taxon>Actinomycetes</taxon>
        <taxon>Propionibacteriales</taxon>
        <taxon>Kribbellaceae</taxon>
        <taxon>Kribbella</taxon>
    </lineage>
</organism>
<dbReference type="Proteomes" id="UP001500393">
    <property type="component" value="Unassembled WGS sequence"/>
</dbReference>
<proteinExistence type="predicted"/>
<accession>A0ABP4N5C7</accession>
<evidence type="ECO:0000313" key="3">
    <source>
        <dbReference type="Proteomes" id="UP001500393"/>
    </source>
</evidence>
<dbReference type="SUPFAM" id="SSF48452">
    <property type="entry name" value="TPR-like"/>
    <property type="match status" value="1"/>
</dbReference>
<protein>
    <recommendedName>
        <fullName evidence="4">Tetratricopeptide repeat protein</fullName>
    </recommendedName>
</protein>